<proteinExistence type="predicted"/>
<organism evidence="1 2">
    <name type="scientific">Caerostris darwini</name>
    <dbReference type="NCBI Taxonomy" id="1538125"/>
    <lineage>
        <taxon>Eukaryota</taxon>
        <taxon>Metazoa</taxon>
        <taxon>Ecdysozoa</taxon>
        <taxon>Arthropoda</taxon>
        <taxon>Chelicerata</taxon>
        <taxon>Arachnida</taxon>
        <taxon>Araneae</taxon>
        <taxon>Araneomorphae</taxon>
        <taxon>Entelegynae</taxon>
        <taxon>Araneoidea</taxon>
        <taxon>Araneidae</taxon>
        <taxon>Caerostris</taxon>
    </lineage>
</organism>
<comment type="caution">
    <text evidence="1">The sequence shown here is derived from an EMBL/GenBank/DDBJ whole genome shotgun (WGS) entry which is preliminary data.</text>
</comment>
<accession>A0AAV4NKQ0</accession>
<keyword evidence="2" id="KW-1185">Reference proteome</keyword>
<dbReference type="Proteomes" id="UP001054837">
    <property type="component" value="Unassembled WGS sequence"/>
</dbReference>
<evidence type="ECO:0000313" key="2">
    <source>
        <dbReference type="Proteomes" id="UP001054837"/>
    </source>
</evidence>
<protein>
    <submittedName>
        <fullName evidence="1">Uncharacterized protein</fullName>
    </submittedName>
</protein>
<evidence type="ECO:0000313" key="1">
    <source>
        <dbReference type="EMBL" id="GIX84531.1"/>
    </source>
</evidence>
<sequence>MDDPFRFLQPITKKFHSRYPPVVRRRNNSAVTPPHSSTCFRSTKFSVRVGCTRLIEHSVVTFMCFDTVHNTIIQKWIIFEDTFLCSRFKN</sequence>
<reference evidence="1 2" key="1">
    <citation type="submission" date="2021-06" db="EMBL/GenBank/DDBJ databases">
        <title>Caerostris darwini draft genome.</title>
        <authorList>
            <person name="Kono N."/>
            <person name="Arakawa K."/>
        </authorList>
    </citation>
    <scope>NUCLEOTIDE SEQUENCE [LARGE SCALE GENOMIC DNA]</scope>
</reference>
<name>A0AAV4NKQ0_9ARAC</name>
<gene>
    <name evidence="1" type="ORF">CDAR_488761</name>
</gene>
<dbReference type="AlphaFoldDB" id="A0AAV4NKQ0"/>
<dbReference type="EMBL" id="BPLQ01001723">
    <property type="protein sequence ID" value="GIX84531.1"/>
    <property type="molecule type" value="Genomic_DNA"/>
</dbReference>